<feature type="binding site" evidence="8">
    <location>
        <position position="405"/>
    </location>
    <ligand>
        <name>[4Fe-4S] cluster</name>
        <dbReference type="ChEBI" id="CHEBI:49883"/>
        <label>3</label>
    </ligand>
</feature>
<dbReference type="InterPro" id="IPR017896">
    <property type="entry name" value="4Fe4S_Fe-S-bd"/>
</dbReference>
<dbReference type="PANTHER" id="PTHR30109">
    <property type="entry name" value="HYDROXYLAMINE REDUCTASE"/>
    <property type="match status" value="1"/>
</dbReference>
<dbReference type="InterPro" id="IPR004460">
    <property type="entry name" value="CdhA"/>
</dbReference>
<evidence type="ECO:0000256" key="9">
    <source>
        <dbReference type="SAM" id="MobiDB-lite"/>
    </source>
</evidence>
<dbReference type="HAMAP" id="MF_01137">
    <property type="entry name" value="CdhA"/>
    <property type="match status" value="1"/>
</dbReference>
<dbReference type="AlphaFoldDB" id="A0A7G9YI08"/>
<keyword evidence="2 8" id="KW-0533">Nickel</keyword>
<evidence type="ECO:0000256" key="6">
    <source>
        <dbReference type="ARBA" id="ARBA00023004"/>
    </source>
</evidence>
<feature type="compositionally biased region" description="Basic and acidic residues" evidence="9">
    <location>
        <begin position="756"/>
        <end position="770"/>
    </location>
</feature>
<feature type="binding site" evidence="8">
    <location>
        <position position="70"/>
    </location>
    <ligand>
        <name>[4Fe-4S] cluster</name>
        <dbReference type="ChEBI" id="CHEBI:49883"/>
        <label>1</label>
        <note>ligand shared between dimeric partners</note>
    </ligand>
</feature>
<organism evidence="11">
    <name type="scientific">Candidatus Methanogaster sp. ANME-2c ERB4</name>
    <dbReference type="NCBI Taxonomy" id="2759911"/>
    <lineage>
        <taxon>Archaea</taxon>
        <taxon>Methanobacteriati</taxon>
        <taxon>Methanobacteriota</taxon>
        <taxon>Stenosarchaea group</taxon>
        <taxon>Methanomicrobia</taxon>
        <taxon>Methanosarcinales</taxon>
        <taxon>ANME-2 cluster</taxon>
        <taxon>Candidatus Methanogasteraceae</taxon>
        <taxon>Candidatus Methanogaster</taxon>
    </lineage>
</organism>
<feature type="binding site" evidence="8">
    <location>
        <position position="446"/>
    </location>
    <ligand>
        <name>[4Fe-4S] cluster</name>
        <dbReference type="ChEBI" id="CHEBI:49883"/>
        <label>4</label>
    </ligand>
</feature>
<dbReference type="GO" id="GO:0050418">
    <property type="term" value="F:hydroxylamine reductase activity"/>
    <property type="evidence" value="ECO:0007669"/>
    <property type="project" value="TreeGrafter"/>
</dbReference>
<dbReference type="SUPFAM" id="SSF46548">
    <property type="entry name" value="alpha-helical ferredoxin"/>
    <property type="match status" value="1"/>
</dbReference>
<feature type="binding site" evidence="8">
    <location>
        <position position="412"/>
    </location>
    <ligand>
        <name>[4Fe-4S] cluster</name>
        <dbReference type="ChEBI" id="CHEBI:49883"/>
        <label>4</label>
    </ligand>
</feature>
<dbReference type="InterPro" id="IPR016099">
    <property type="entry name" value="Prismane-like_a/b-sand"/>
</dbReference>
<dbReference type="GO" id="GO:0042542">
    <property type="term" value="P:response to hydrogen peroxide"/>
    <property type="evidence" value="ECO:0007669"/>
    <property type="project" value="TreeGrafter"/>
</dbReference>
<accession>A0A7G9YI08</accession>
<feature type="binding site" evidence="8">
    <location>
        <position position="110"/>
    </location>
    <ligand>
        <name>CO</name>
        <dbReference type="ChEBI" id="CHEBI:17245"/>
    </ligand>
</feature>
<feature type="binding site" evidence="8">
    <location>
        <position position="508"/>
    </location>
    <ligand>
        <name>[Ni-4Fe-4S] cluster</name>
        <dbReference type="ChEBI" id="CHEBI:47739"/>
    </ligand>
</feature>
<dbReference type="Pfam" id="PF03063">
    <property type="entry name" value="Prismane"/>
    <property type="match status" value="2"/>
</dbReference>
<keyword evidence="6 8" id="KW-0408">Iron</keyword>
<protein>
    <recommendedName>
        <fullName evidence="8">Acetyl-CoA decarbonylase/synthase complex subunit alpha</fullName>
        <shortName evidence="8">ACDS complex subunit alpha</shortName>
        <ecNumber evidence="8">1.2.7.4</ecNumber>
    </recommendedName>
    <alternativeName>
        <fullName evidence="8">ACDS complex carbon monoxide dehydrogenase subunit alpha</fullName>
        <shortName evidence="8">ACDS CODH subunit alpha</shortName>
    </alternativeName>
</protein>
<dbReference type="SUPFAM" id="SSF56821">
    <property type="entry name" value="Prismane protein-like"/>
    <property type="match status" value="1"/>
</dbReference>
<comment type="catalytic activity">
    <reaction evidence="8">
        <text>CO + 2 oxidized [2Fe-2S]-[ferredoxin] + H2O = 2 reduced [2Fe-2S]-[ferredoxin] + CO2 + 2 H(+)</text>
        <dbReference type="Rhea" id="RHEA:21040"/>
        <dbReference type="Rhea" id="RHEA-COMP:10000"/>
        <dbReference type="Rhea" id="RHEA-COMP:10001"/>
        <dbReference type="ChEBI" id="CHEBI:15377"/>
        <dbReference type="ChEBI" id="CHEBI:15378"/>
        <dbReference type="ChEBI" id="CHEBI:16526"/>
        <dbReference type="ChEBI" id="CHEBI:17245"/>
        <dbReference type="ChEBI" id="CHEBI:33737"/>
        <dbReference type="ChEBI" id="CHEBI:33738"/>
        <dbReference type="EC" id="1.2.7.4"/>
    </reaction>
</comment>
<dbReference type="GO" id="GO:0043885">
    <property type="term" value="F:anaerobic carbon-monoxide dehydrogenase activity"/>
    <property type="evidence" value="ECO:0007669"/>
    <property type="project" value="UniProtKB-UniRule"/>
</dbReference>
<dbReference type="InterPro" id="IPR004137">
    <property type="entry name" value="HCP/CODH"/>
</dbReference>
<feature type="binding site" evidence="8">
    <location>
        <position position="572"/>
    </location>
    <ligand>
        <name>[Ni-4Fe-4S] cluster</name>
        <dbReference type="ChEBI" id="CHEBI:47739"/>
    </ligand>
</feature>
<comment type="cofactor">
    <cofactor evidence="8">
        <name>[4Fe-4S] cluster</name>
        <dbReference type="ChEBI" id="CHEBI:49883"/>
    </cofactor>
    <text evidence="8">Binds 7 [4Fe-4S] clusters per heterotetramer.</text>
</comment>
<dbReference type="NCBIfam" id="TIGR00314">
    <property type="entry name" value="cdhA"/>
    <property type="match status" value="1"/>
</dbReference>
<dbReference type="InterPro" id="IPR011254">
    <property type="entry name" value="Prismane-like_sf"/>
</dbReference>
<dbReference type="PROSITE" id="PS00198">
    <property type="entry name" value="4FE4S_FER_1"/>
    <property type="match status" value="1"/>
</dbReference>
<gene>
    <name evidence="8 11" type="primary">cdhA</name>
    <name evidence="11" type="ORF">MPIGPLOG_00010</name>
</gene>
<comment type="subunit">
    <text evidence="8">Heterotetramer of two alpha and two epsilon subunits. The ACDS complex is made up of alpha, epsilon, beta, gamma and delta subunits with a probable stoichiometry of (alpha(2)epsilon(2))(4)-beta(8)-(gamma(1)delta(1))(8).</text>
</comment>
<dbReference type="Gene3D" id="3.40.50.2030">
    <property type="match status" value="2"/>
</dbReference>
<feature type="binding site" evidence="8">
    <location>
        <position position="537"/>
    </location>
    <ligand>
        <name>[Ni-4Fe-4S] cluster</name>
        <dbReference type="ChEBI" id="CHEBI:47739"/>
    </ligand>
</feature>
<feature type="binding site" evidence="8">
    <location>
        <position position="244"/>
    </location>
    <ligand>
        <name>[Ni-4Fe-4S] cluster</name>
        <dbReference type="ChEBI" id="CHEBI:47739"/>
    </ligand>
</feature>
<keyword evidence="4" id="KW-0677">Repeat</keyword>
<feature type="binding site" evidence="8">
    <location>
        <position position="87"/>
    </location>
    <ligand>
        <name>[4Fe-4S] cluster</name>
        <dbReference type="ChEBI" id="CHEBI:49883"/>
        <label>2</label>
    </ligand>
</feature>
<comment type="domain">
    <text evidence="8">Cluster B is an all-cysteinyl-liganded 4Fe-4S cluster; cluster C is a mixed Ni-Fe-S cluster which is the active site of CO oxidation. Cluster D is also an all-cysteinyl-liganded 4Fe-4S cluster that bridges the two subunits of the CODH dimer. Contains two additional 4Fe-4S clusters, dubbed E and F, that probably transport electrons from ferredoxin to the B cluster.</text>
</comment>
<feature type="binding site" evidence="8">
    <location>
        <position position="77"/>
    </location>
    <ligand>
        <name>[4Fe-4S] cluster</name>
        <dbReference type="ChEBI" id="CHEBI:49883"/>
        <label>2</label>
    </ligand>
</feature>
<proteinExistence type="inferred from homology"/>
<keyword evidence="7 8" id="KW-0411">Iron-sulfur</keyword>
<evidence type="ECO:0000256" key="8">
    <source>
        <dbReference type="HAMAP-Rule" id="MF_01137"/>
    </source>
</evidence>
<dbReference type="InterPro" id="IPR017900">
    <property type="entry name" value="4Fe4S_Fe_S_CS"/>
</dbReference>
<keyword evidence="5 8" id="KW-0560">Oxidoreductase</keyword>
<feature type="domain" description="4Fe-4S ferredoxin-type" evidence="10">
    <location>
        <begin position="392"/>
        <end position="421"/>
    </location>
</feature>
<reference evidence="11" key="1">
    <citation type="submission" date="2020-06" db="EMBL/GenBank/DDBJ databases">
        <title>Unique genomic features of the anaerobic methanotrophic archaea.</title>
        <authorList>
            <person name="Chadwick G.L."/>
            <person name="Skennerton C.T."/>
            <person name="Laso-Perez R."/>
            <person name="Leu A.O."/>
            <person name="Speth D.R."/>
            <person name="Yu H."/>
            <person name="Morgan-Lang C."/>
            <person name="Hatzenpichler R."/>
            <person name="Goudeau D."/>
            <person name="Malmstrom R."/>
            <person name="Brazelton W.J."/>
            <person name="Woyke T."/>
            <person name="Hallam S.J."/>
            <person name="Tyson G.W."/>
            <person name="Wegener G."/>
            <person name="Boetius A."/>
            <person name="Orphan V."/>
        </authorList>
    </citation>
    <scope>NUCLEOTIDE SEQUENCE</scope>
</reference>
<evidence type="ECO:0000313" key="11">
    <source>
        <dbReference type="EMBL" id="QNO47642.1"/>
    </source>
</evidence>
<evidence type="ECO:0000256" key="3">
    <source>
        <dbReference type="ARBA" id="ARBA00022723"/>
    </source>
</evidence>
<feature type="binding site" evidence="8">
    <location>
        <position position="402"/>
    </location>
    <ligand>
        <name>[4Fe-4S] cluster</name>
        <dbReference type="ChEBI" id="CHEBI:49883"/>
        <label>3</label>
    </ligand>
</feature>
<feature type="binding site" evidence="8">
    <location>
        <position position="440"/>
    </location>
    <ligand>
        <name>[4Fe-4S] cluster</name>
        <dbReference type="ChEBI" id="CHEBI:49883"/>
        <label>4</label>
    </ligand>
</feature>
<sequence length="779" mass="84673">MIKDGRFILDGMENVVINVGKITTEEELAEEEWEPMGPTPKPGILSLRNWDHRLLKDFPPSYAPICDMCCLCTYGKCDLTGDRKGACGIDIKAQQARMVLIACCIGTAAHAGHANHVLHELIRWHGKDHPIDMGPYIDVEAPIIRTVVGTIPKTLGDLEDVLGYVNQQLVHAVSSAHTGQEGSYIDFESKALHISMIDNLAKEVADIAQIAGFDFPKGDPDAALVEFGFGAVDRTKPIIVFIGHYPAVSVATIDYMEEHGLADKMEVCGICCTAIETSRYRASAKVIGPLSMQHFFVRSGIADVLVLDEQCVRTDLLEQAQKTGAPLILTTDKICYNLPDVTNRNPDDVVSDLLDGAPGVLISDPLKAAEVITKTALEIKPKRDQLKHLPTEEEVVEYAQTCTECGWCDRACPHSLPVREAMVAAKKGDLNKLSDLFSPCMSCGRCESECERDIPVISMIVKAAQDIAFGETYTMRAGRGPVLDTEVRKVGAPLVLGEIPGIVALVGCSNFPNGEVEVAKIAEEFAQRKYIVVATGCSAMAMAMYRCEDGQTLYEKYSGAFDAGGVVNIGSCVANAHIIGAAIKVAAIFARIPLRGNFEEVADYILNKVGACGVAWGAMSQKAASIGTGTNRWGVPVIVGPHGSKYRRALLSNKELSEWELYDKKAKEVVPGEPAPEHLMYPAETMEEAIVAIAKFCIRPSDNAKGRQIKLFNYVDLYKKYMGTLPPDLHLFIRKQADIPITMKSEIMEHLKEAGWEPRKAIGEPSRLEPADGAGGASA</sequence>
<dbReference type="EMBL" id="MT631269">
    <property type="protein sequence ID" value="QNO47642.1"/>
    <property type="molecule type" value="Genomic_DNA"/>
</dbReference>
<evidence type="ECO:0000256" key="2">
    <source>
        <dbReference type="ARBA" id="ARBA00022596"/>
    </source>
</evidence>
<feature type="binding site" evidence="8">
    <location>
        <position position="450"/>
    </location>
    <ligand>
        <name>[4Fe-4S] cluster</name>
        <dbReference type="ChEBI" id="CHEBI:49883"/>
        <label>3</label>
    </ligand>
</feature>
<feature type="binding site" evidence="8">
    <location>
        <position position="272"/>
    </location>
    <ligand>
        <name>[Ni-4Fe-4S] cluster</name>
        <dbReference type="ChEBI" id="CHEBI:47739"/>
    </ligand>
</feature>
<comment type="cofactor">
    <cofactor evidence="8">
        <name>[Ni-4Fe-4S] cluster</name>
        <dbReference type="ChEBI" id="CHEBI:47739"/>
    </cofactor>
    <text evidence="8">Binds 2 [Ni-4Fe-4S] clusters per heterotetramer.</text>
</comment>
<evidence type="ECO:0000259" key="10">
    <source>
        <dbReference type="PROSITE" id="PS51379"/>
    </source>
</evidence>
<dbReference type="GO" id="GO:0004601">
    <property type="term" value="F:peroxidase activity"/>
    <property type="evidence" value="ECO:0007669"/>
    <property type="project" value="TreeGrafter"/>
</dbReference>
<feature type="binding site" evidence="8">
    <location>
        <position position="69"/>
    </location>
    <ligand>
        <name>[4Fe-4S] cluster</name>
        <dbReference type="ChEBI" id="CHEBI:49883"/>
        <label>2</label>
    </ligand>
</feature>
<dbReference type="GO" id="GO:0006084">
    <property type="term" value="P:acetyl-CoA metabolic process"/>
    <property type="evidence" value="ECO:0007669"/>
    <property type="project" value="InterPro"/>
</dbReference>
<dbReference type="GO" id="GO:0005506">
    <property type="term" value="F:iron ion binding"/>
    <property type="evidence" value="ECO:0007669"/>
    <property type="project" value="UniProtKB-UniRule"/>
</dbReference>
<comment type="function">
    <text evidence="8">Part of the ACDS complex that catalyzes the reversible cleavage of acetyl-CoA, allowing autotrophic growth from CO(2). The alpha-epsilon subcomponent functions as a carbon monoxide dehydrogenase.</text>
</comment>
<feature type="binding site" evidence="8">
    <location>
        <position position="72"/>
    </location>
    <ligand>
        <name>[4Fe-4S] cluster</name>
        <dbReference type="ChEBI" id="CHEBI:49883"/>
        <label>2</label>
    </ligand>
</feature>
<dbReference type="GO" id="GO:0016151">
    <property type="term" value="F:nickel cation binding"/>
    <property type="evidence" value="ECO:0007669"/>
    <property type="project" value="UniProtKB-UniRule"/>
</dbReference>
<feature type="binding site" evidence="8">
    <location>
        <position position="408"/>
    </location>
    <ligand>
        <name>[4Fe-4S] cluster</name>
        <dbReference type="ChEBI" id="CHEBI:49883"/>
        <label>3</label>
    </ligand>
</feature>
<evidence type="ECO:0000256" key="5">
    <source>
        <dbReference type="ARBA" id="ARBA00023002"/>
    </source>
</evidence>
<dbReference type="PROSITE" id="PS51379">
    <property type="entry name" value="4FE4S_FER_2"/>
    <property type="match status" value="1"/>
</dbReference>
<name>A0A7G9YI08_9EURY</name>
<keyword evidence="3 8" id="KW-0479">Metal-binding</keyword>
<dbReference type="PANTHER" id="PTHR30109:SF6">
    <property type="entry name" value="ACETYL-COA DECARBONYLASE_SYNTHASE COMPLEX SUBUNIT ALPHA"/>
    <property type="match status" value="1"/>
</dbReference>
<keyword evidence="1 8" id="KW-0004">4Fe-4S</keyword>
<evidence type="ECO:0000256" key="4">
    <source>
        <dbReference type="ARBA" id="ARBA00022737"/>
    </source>
</evidence>
<dbReference type="CDD" id="cd01916">
    <property type="entry name" value="ACS_1"/>
    <property type="match status" value="1"/>
</dbReference>
<dbReference type="EC" id="1.2.7.4" evidence="8"/>
<evidence type="ECO:0000256" key="7">
    <source>
        <dbReference type="ARBA" id="ARBA00023014"/>
    </source>
</evidence>
<feature type="binding site" evidence="8">
    <location>
        <position position="66"/>
    </location>
    <ligand>
        <name>[4Fe-4S] cluster</name>
        <dbReference type="ChEBI" id="CHEBI:49883"/>
        <label>1</label>
        <note>ligand shared between dimeric partners</note>
    </ligand>
</feature>
<comment type="similarity">
    <text evidence="8">Belongs to the Ni-containing carbon monoxide dehydrogenase family.</text>
</comment>
<dbReference type="Gene3D" id="3.30.70.20">
    <property type="match status" value="1"/>
</dbReference>
<evidence type="ECO:0000256" key="1">
    <source>
        <dbReference type="ARBA" id="ARBA00022485"/>
    </source>
</evidence>
<feature type="binding site" evidence="8">
    <location>
        <position position="311"/>
    </location>
    <ligand>
        <name>[Ni-4Fe-4S] cluster</name>
        <dbReference type="ChEBI" id="CHEBI:47739"/>
    </ligand>
</feature>
<dbReference type="GO" id="GO:0051539">
    <property type="term" value="F:4 iron, 4 sulfur cluster binding"/>
    <property type="evidence" value="ECO:0007669"/>
    <property type="project" value="UniProtKB-KW"/>
</dbReference>
<feature type="binding site" evidence="8">
    <location>
        <position position="443"/>
    </location>
    <ligand>
        <name>[4Fe-4S] cluster</name>
        <dbReference type="ChEBI" id="CHEBI:49883"/>
        <label>4</label>
    </ligand>
</feature>
<dbReference type="Gene3D" id="1.10.8.190">
    <property type="entry name" value="Carbon monoxide dehydrogenase alpha subunit. Chain M, domain 1"/>
    <property type="match status" value="1"/>
</dbReference>
<feature type="region of interest" description="Disordered" evidence="9">
    <location>
        <begin position="756"/>
        <end position="779"/>
    </location>
</feature>